<dbReference type="Gene3D" id="3.30.2080.10">
    <property type="entry name" value="GH92 mannosidase domain"/>
    <property type="match status" value="1"/>
</dbReference>
<dbReference type="GO" id="GO:0030246">
    <property type="term" value="F:carbohydrate binding"/>
    <property type="evidence" value="ECO:0007669"/>
    <property type="project" value="InterPro"/>
</dbReference>
<dbReference type="GO" id="GO:0016798">
    <property type="term" value="F:hydrolase activity, acting on glycosyl bonds"/>
    <property type="evidence" value="ECO:0007669"/>
    <property type="project" value="UniProtKB-KW"/>
</dbReference>
<evidence type="ECO:0000313" key="6">
    <source>
        <dbReference type="EMBL" id="SCM56873.1"/>
    </source>
</evidence>
<keyword evidence="7" id="KW-1185">Reference proteome</keyword>
<dbReference type="GO" id="GO:0005975">
    <property type="term" value="P:carbohydrate metabolic process"/>
    <property type="evidence" value="ECO:0007669"/>
    <property type="project" value="InterPro"/>
</dbReference>
<reference evidence="6 7" key="1">
    <citation type="submission" date="2016-08" db="EMBL/GenBank/DDBJ databases">
        <authorList>
            <person name="Seilhamer J.J."/>
        </authorList>
    </citation>
    <scope>NUCLEOTIDE SEQUENCE [LARGE SCALE GENOMIC DNA]</scope>
    <source>
        <strain evidence="6">ING2-E5A</strain>
    </source>
</reference>
<evidence type="ECO:0000256" key="3">
    <source>
        <dbReference type="ARBA" id="ARBA00022837"/>
    </source>
</evidence>
<comment type="cofactor">
    <cofactor evidence="1">
        <name>Ca(2+)</name>
        <dbReference type="ChEBI" id="CHEBI:29108"/>
    </cofactor>
</comment>
<organism evidence="6 7">
    <name type="scientific">Petrimonas mucosa</name>
    <dbReference type="NCBI Taxonomy" id="1642646"/>
    <lineage>
        <taxon>Bacteria</taxon>
        <taxon>Pseudomonadati</taxon>
        <taxon>Bacteroidota</taxon>
        <taxon>Bacteroidia</taxon>
        <taxon>Bacteroidales</taxon>
        <taxon>Dysgonomonadaceae</taxon>
        <taxon>Petrimonas</taxon>
    </lineage>
</organism>
<dbReference type="Pfam" id="PF17678">
    <property type="entry name" value="Glyco_hydro_92N"/>
    <property type="match status" value="1"/>
</dbReference>
<keyword evidence="3" id="KW-0106">Calcium</keyword>
<gene>
    <name evidence="6" type="ORF">ING2E5A_1082</name>
</gene>
<dbReference type="InterPro" id="IPR012341">
    <property type="entry name" value="6hp_glycosidase-like_sf"/>
</dbReference>
<evidence type="ECO:0000256" key="2">
    <source>
        <dbReference type="ARBA" id="ARBA00011245"/>
    </source>
</evidence>
<proteinExistence type="predicted"/>
<dbReference type="InterPro" id="IPR008928">
    <property type="entry name" value="6-hairpin_glycosidase_sf"/>
</dbReference>
<dbReference type="GO" id="GO:0000224">
    <property type="term" value="F:peptide-N4-(N-acetyl-beta-glucosaminyl)asparagine amidase activity"/>
    <property type="evidence" value="ECO:0007669"/>
    <property type="project" value="TreeGrafter"/>
</dbReference>
<dbReference type="PANTHER" id="PTHR12143:SF43">
    <property type="entry name" value="PUTATIVE-RELATED"/>
    <property type="match status" value="1"/>
</dbReference>
<dbReference type="Gene3D" id="1.20.1050.60">
    <property type="entry name" value="alpha-1,2-mannosidase"/>
    <property type="match status" value="1"/>
</dbReference>
<dbReference type="Gene3D" id="1.50.10.10">
    <property type="match status" value="1"/>
</dbReference>
<dbReference type="InterPro" id="IPR005887">
    <property type="entry name" value="GH92_a_mannosidase_put"/>
</dbReference>
<name>A0A1G4G5W5_9BACT</name>
<accession>A0A1G4G5W5</accession>
<evidence type="ECO:0000256" key="1">
    <source>
        <dbReference type="ARBA" id="ARBA00001913"/>
    </source>
</evidence>
<feature type="domain" description="Glycosyl hydrolase family 92 N-terminal" evidence="5">
    <location>
        <begin position="468"/>
        <end position="640"/>
    </location>
</feature>
<dbReference type="InterPro" id="IPR041371">
    <property type="entry name" value="GH92_N"/>
</dbReference>
<evidence type="ECO:0000259" key="5">
    <source>
        <dbReference type="Pfam" id="PF17678"/>
    </source>
</evidence>
<evidence type="ECO:0000259" key="4">
    <source>
        <dbReference type="Pfam" id="PF07971"/>
    </source>
</evidence>
<dbReference type="EC" id="3.2.1.-" evidence="6"/>
<dbReference type="SUPFAM" id="SSF48208">
    <property type="entry name" value="Six-hairpin glycosidases"/>
    <property type="match status" value="2"/>
</dbReference>
<dbReference type="GO" id="GO:0006516">
    <property type="term" value="P:glycoprotein catabolic process"/>
    <property type="evidence" value="ECO:0007669"/>
    <property type="project" value="TreeGrafter"/>
</dbReference>
<feature type="domain" description="Glycosyl hydrolase family 92" evidence="4">
    <location>
        <begin position="666"/>
        <end position="1154"/>
    </location>
</feature>
<dbReference type="Proteomes" id="UP000178485">
    <property type="component" value="Chromosome i"/>
</dbReference>
<keyword evidence="6" id="KW-0378">Hydrolase</keyword>
<dbReference type="RefSeq" id="WP_197678526.1">
    <property type="nucleotide sequence ID" value="NZ_LT608328.1"/>
</dbReference>
<dbReference type="Gene3D" id="2.70.98.10">
    <property type="match status" value="1"/>
</dbReference>
<evidence type="ECO:0000313" key="7">
    <source>
        <dbReference type="Proteomes" id="UP000178485"/>
    </source>
</evidence>
<dbReference type="Gene3D" id="1.20.1610.10">
    <property type="entry name" value="alpha-1,2-mannosidases domains"/>
    <property type="match status" value="1"/>
</dbReference>
<comment type="subunit">
    <text evidence="2">Monomer.</text>
</comment>
<dbReference type="FunFam" id="3.30.2080.10:FF:000001">
    <property type="entry name" value="Alpha-1,2-mannosidase subfamily"/>
    <property type="match status" value="1"/>
</dbReference>
<sequence length="1170" mass="134692">MKKAVIYTLISMLCYSCSNQPQLKDKEIELAERILQDTLMMEVEKMALAVVQGGFNAGDGYGEVWIRDYNTFIELAMEVMPDREIQENLLTFFHFQGETGDIVDGFIPVEKAATGYNYRYSHSEPRYAAHKNTVETDQESSLIQAVWRYISKSGNREFLNREIEGKTVLERMEMALHFLLNERYDQQYGLLWGATTADWGDVQPEHPWGVELDENSHLCIDIYDNAFFIIAINCYLDLQDNHQKQAFWREVRDQFSERVRNYLWDEEREKFIPHLYLNGSPFPETFNEEEIYYHGGTAMAIEAGLLTREEVEVSNKTMMRNVDESGAPSIGLTLYPPYPEGFFQNKGMYPYGYQNGGDWTWFGGRMIRQLIRYGFVEEAYEEIQPMLERVVRNNGFYEWYALDGTPSGSGSFRGEAGVLFKAIEDFRSWAEGVVKPDRKEQLPSTGKRGLIPKLADRLKGRSRSNLRYVDPAIGGVGIILEPTRPVVHLPNSMVRVFPQRRDQLDDQIHNFPLSLVSHRRQLAFAFMPVSGGTSPERWSLRYTWFDEKLTPYYYSTSFEETGDRVEFAPQSRSGYFRIHFKEEVDHYLRFGIFNGKGEISVDNAGAFSGFEEIEGIRIFFYGVTDAAIVTREYLNSADKMWLLAGIGRESKQVAFKYGISFISIDQAKSNLLREIPDWDFGKVKENAYAVWDRRLSQIKVKGGTEAQKRVFYTALYRSYERMVDINEYGHYYSAYDNKVHPSDTPFYVDNWIWDTYIALEPLHMILNPEREVDQINSYIEMYRQGGYIPSFALVTGDWPAMTGNFAAAWIADAWFKGLRNFDLKTAYEGLRKNSLDATLIPWRNGPKTILDDFYNENGYMPGLAPGEKESVAAVDTVWEKRQSVSVTTANSYSDWCIAQLASELNLTEEAALFTERSANYKNLFRTDKGFMWPKDSRGEWIEPYDPRFAGREYFTENNAYIYNWDVKHDLEGLFGLMGGPKAAEEKLDQLFREDLGLPKFRFWYTQPDASGLVGQFVMGNEPGLHIPYLYNYLGAPWKSQKRIRMLMESFFMDNIFGIPGDEDGGAMSAYVVLSMMGFFQVTPGIPVYTLGSPVFSEISIDLPNGKLFKVIARNNSDKNIYIQRASMNGKPLNTPWFTHDQIVDGSTLVLEMGELPNKEWGAQKGYPIAK</sequence>
<dbReference type="InterPro" id="IPR050883">
    <property type="entry name" value="PNGase"/>
</dbReference>
<dbReference type="GO" id="GO:0005829">
    <property type="term" value="C:cytosol"/>
    <property type="evidence" value="ECO:0007669"/>
    <property type="project" value="TreeGrafter"/>
</dbReference>
<dbReference type="InterPro" id="IPR012939">
    <property type="entry name" value="Glyco_hydro_92"/>
</dbReference>
<dbReference type="NCBIfam" id="TIGR01180">
    <property type="entry name" value="aman2_put"/>
    <property type="match status" value="1"/>
</dbReference>
<keyword evidence="6" id="KW-0326">Glycosidase</keyword>
<dbReference type="PANTHER" id="PTHR12143">
    <property type="entry name" value="PEPTIDE N-GLYCANASE PNGASE -RELATED"/>
    <property type="match status" value="1"/>
</dbReference>
<dbReference type="InterPro" id="IPR014718">
    <property type="entry name" value="GH-type_carb-bd"/>
</dbReference>
<dbReference type="Pfam" id="PF07971">
    <property type="entry name" value="Glyco_hydro_92"/>
    <property type="match status" value="1"/>
</dbReference>
<protein>
    <submittedName>
        <fullName evidence="6">Putative secreted glycosidase ARB_07629</fullName>
        <ecNumber evidence="6">3.2.1.-</ecNumber>
    </submittedName>
</protein>
<dbReference type="KEGG" id="pmuc:ING2E5A_1082"/>
<dbReference type="AlphaFoldDB" id="A0A1G4G5W5"/>
<dbReference type="EMBL" id="LT608328">
    <property type="protein sequence ID" value="SCM56873.1"/>
    <property type="molecule type" value="Genomic_DNA"/>
</dbReference>